<protein>
    <submittedName>
        <fullName evidence="2">Uncharacterized protein</fullName>
    </submittedName>
</protein>
<feature type="transmembrane region" description="Helical" evidence="1">
    <location>
        <begin position="20"/>
        <end position="41"/>
    </location>
</feature>
<gene>
    <name evidence="2" type="ORF">PPENT_87.1.T0440064</name>
</gene>
<dbReference type="AlphaFoldDB" id="A0A8S1UM08"/>
<sequence>MFRENVLEQTYSLSITKKTATIGILIINGIVKIIHFLKIVFYNHSECEFFYLNNSCTVKVDLIQFVDLPFSRSFAKQTQ</sequence>
<evidence type="ECO:0000313" key="2">
    <source>
        <dbReference type="EMBL" id="CAD8166278.1"/>
    </source>
</evidence>
<evidence type="ECO:0000256" key="1">
    <source>
        <dbReference type="SAM" id="Phobius"/>
    </source>
</evidence>
<accession>A0A8S1UM08</accession>
<reference evidence="2" key="1">
    <citation type="submission" date="2021-01" db="EMBL/GenBank/DDBJ databases">
        <authorList>
            <consortium name="Genoscope - CEA"/>
            <person name="William W."/>
        </authorList>
    </citation>
    <scope>NUCLEOTIDE SEQUENCE</scope>
</reference>
<dbReference type="OrthoDB" id="323520at2759"/>
<keyword evidence="1" id="KW-1133">Transmembrane helix</keyword>
<keyword evidence="1" id="KW-0812">Transmembrane</keyword>
<proteinExistence type="predicted"/>
<evidence type="ECO:0000313" key="3">
    <source>
        <dbReference type="Proteomes" id="UP000689195"/>
    </source>
</evidence>
<dbReference type="EMBL" id="CAJJDO010000044">
    <property type="protein sequence ID" value="CAD8166278.1"/>
    <property type="molecule type" value="Genomic_DNA"/>
</dbReference>
<keyword evidence="1" id="KW-0472">Membrane</keyword>
<comment type="caution">
    <text evidence="2">The sequence shown here is derived from an EMBL/GenBank/DDBJ whole genome shotgun (WGS) entry which is preliminary data.</text>
</comment>
<organism evidence="2 3">
    <name type="scientific">Paramecium pentaurelia</name>
    <dbReference type="NCBI Taxonomy" id="43138"/>
    <lineage>
        <taxon>Eukaryota</taxon>
        <taxon>Sar</taxon>
        <taxon>Alveolata</taxon>
        <taxon>Ciliophora</taxon>
        <taxon>Intramacronucleata</taxon>
        <taxon>Oligohymenophorea</taxon>
        <taxon>Peniculida</taxon>
        <taxon>Parameciidae</taxon>
        <taxon>Paramecium</taxon>
    </lineage>
</organism>
<name>A0A8S1UM08_9CILI</name>
<keyword evidence="3" id="KW-1185">Reference proteome</keyword>
<dbReference type="Proteomes" id="UP000689195">
    <property type="component" value="Unassembled WGS sequence"/>
</dbReference>